<evidence type="ECO:0000259" key="9">
    <source>
        <dbReference type="PROSITE" id="PS50893"/>
    </source>
</evidence>
<dbReference type="PANTHER" id="PTHR43875">
    <property type="entry name" value="MALTODEXTRIN IMPORT ATP-BINDING PROTEIN MSMX"/>
    <property type="match status" value="1"/>
</dbReference>
<dbReference type="GO" id="GO:0055052">
    <property type="term" value="C:ATP-binding cassette (ABC) transporter complex, substrate-binding subunit-containing"/>
    <property type="evidence" value="ECO:0007669"/>
    <property type="project" value="TreeGrafter"/>
</dbReference>
<evidence type="ECO:0000256" key="4">
    <source>
        <dbReference type="ARBA" id="ARBA00022475"/>
    </source>
</evidence>
<dbReference type="Pfam" id="PF08402">
    <property type="entry name" value="TOBE_2"/>
    <property type="match status" value="1"/>
</dbReference>
<dbReference type="EMBL" id="BKAJ01000263">
    <property type="protein sequence ID" value="GEP61847.1"/>
    <property type="molecule type" value="Genomic_DNA"/>
</dbReference>
<dbReference type="PROSITE" id="PS50893">
    <property type="entry name" value="ABC_TRANSPORTER_2"/>
    <property type="match status" value="1"/>
</dbReference>
<dbReference type="PANTHER" id="PTHR43875:SF15">
    <property type="entry name" value="TREHALOSE IMPORT ATP-BINDING PROTEIN SUGC"/>
    <property type="match status" value="1"/>
</dbReference>
<proteinExistence type="inferred from homology"/>
<reference evidence="10 11" key="1">
    <citation type="submission" date="2019-07" db="EMBL/GenBank/DDBJ databases">
        <title>Whole genome shotgun sequence of Reyranella soli NBRC 108950.</title>
        <authorList>
            <person name="Hosoyama A."/>
            <person name="Uohara A."/>
            <person name="Ohji S."/>
            <person name="Ichikawa N."/>
        </authorList>
    </citation>
    <scope>NUCLEOTIDE SEQUENCE [LARGE SCALE GENOMIC DNA]</scope>
    <source>
        <strain evidence="10 11">NBRC 108950</strain>
    </source>
</reference>
<comment type="similarity">
    <text evidence="2">Belongs to the ABC transporter superfamily.</text>
</comment>
<dbReference type="Pfam" id="PF00005">
    <property type="entry name" value="ABC_tran"/>
    <property type="match status" value="1"/>
</dbReference>
<organism evidence="10 11">
    <name type="scientific">Reyranella soli</name>
    <dbReference type="NCBI Taxonomy" id="1230389"/>
    <lineage>
        <taxon>Bacteria</taxon>
        <taxon>Pseudomonadati</taxon>
        <taxon>Pseudomonadota</taxon>
        <taxon>Alphaproteobacteria</taxon>
        <taxon>Hyphomicrobiales</taxon>
        <taxon>Reyranellaceae</taxon>
        <taxon>Reyranella</taxon>
    </lineage>
</organism>
<dbReference type="RefSeq" id="WP_147157132.1">
    <property type="nucleotide sequence ID" value="NZ_BKAJ01000263.1"/>
</dbReference>
<protein>
    <submittedName>
        <fullName evidence="10">Iron(III)-transport ATP-binding protein</fullName>
    </submittedName>
</protein>
<dbReference type="InterPro" id="IPR027417">
    <property type="entry name" value="P-loop_NTPase"/>
</dbReference>
<feature type="domain" description="ABC transporter" evidence="9">
    <location>
        <begin position="2"/>
        <end position="244"/>
    </location>
</feature>
<dbReference type="InterPro" id="IPR008995">
    <property type="entry name" value="Mo/tungstate-bd_C_term_dom"/>
</dbReference>
<dbReference type="InterPro" id="IPR013611">
    <property type="entry name" value="Transp-assoc_OB_typ2"/>
</dbReference>
<evidence type="ECO:0000256" key="8">
    <source>
        <dbReference type="ARBA" id="ARBA00023136"/>
    </source>
</evidence>
<dbReference type="Gene3D" id="3.40.50.300">
    <property type="entry name" value="P-loop containing nucleotide triphosphate hydrolases"/>
    <property type="match status" value="1"/>
</dbReference>
<evidence type="ECO:0000313" key="11">
    <source>
        <dbReference type="Proteomes" id="UP000321058"/>
    </source>
</evidence>
<keyword evidence="8" id="KW-0472">Membrane</keyword>
<dbReference type="SMART" id="SM00382">
    <property type="entry name" value="AAA"/>
    <property type="match status" value="1"/>
</dbReference>
<keyword evidence="11" id="KW-1185">Reference proteome</keyword>
<evidence type="ECO:0000313" key="10">
    <source>
        <dbReference type="EMBL" id="GEP61847.1"/>
    </source>
</evidence>
<evidence type="ECO:0000256" key="3">
    <source>
        <dbReference type="ARBA" id="ARBA00022448"/>
    </source>
</evidence>
<comment type="caution">
    <text evidence="10">The sequence shown here is derived from an EMBL/GenBank/DDBJ whole genome shotgun (WGS) entry which is preliminary data.</text>
</comment>
<dbReference type="FunFam" id="3.40.50.300:FF:000042">
    <property type="entry name" value="Maltose/maltodextrin ABC transporter, ATP-binding protein"/>
    <property type="match status" value="1"/>
</dbReference>
<dbReference type="OrthoDB" id="9802264at2"/>
<dbReference type="AlphaFoldDB" id="A0A512NSC9"/>
<keyword evidence="7" id="KW-1278">Translocase</keyword>
<keyword evidence="4" id="KW-1003">Cell membrane</keyword>
<comment type="subcellular location">
    <subcellularLocation>
        <location evidence="1">Cell inner membrane</location>
        <topology evidence="1">Peripheral membrane protein</topology>
    </subcellularLocation>
</comment>
<dbReference type="InterPro" id="IPR003593">
    <property type="entry name" value="AAA+_ATPase"/>
</dbReference>
<dbReference type="Proteomes" id="UP000321058">
    <property type="component" value="Unassembled WGS sequence"/>
</dbReference>
<dbReference type="GO" id="GO:0016887">
    <property type="term" value="F:ATP hydrolysis activity"/>
    <property type="evidence" value="ECO:0007669"/>
    <property type="project" value="InterPro"/>
</dbReference>
<evidence type="ECO:0000256" key="1">
    <source>
        <dbReference type="ARBA" id="ARBA00004417"/>
    </source>
</evidence>
<dbReference type="SUPFAM" id="SSF50331">
    <property type="entry name" value="MOP-like"/>
    <property type="match status" value="1"/>
</dbReference>
<dbReference type="InterPro" id="IPR003439">
    <property type="entry name" value="ABC_transporter-like_ATP-bd"/>
</dbReference>
<evidence type="ECO:0000256" key="2">
    <source>
        <dbReference type="ARBA" id="ARBA00005417"/>
    </source>
</evidence>
<dbReference type="Gene3D" id="2.40.50.100">
    <property type="match status" value="1"/>
</dbReference>
<gene>
    <name evidence="10" type="ORF">RSO01_90130</name>
</gene>
<keyword evidence="5" id="KW-0547">Nucleotide-binding</keyword>
<keyword evidence="3" id="KW-0813">Transport</keyword>
<sequence>MLTVRGLTKTYATADGSFQALKGIDFDVPQGGFYTLLGESGCGKSTTLRCVAGLEEPDGGSISIGGHVVADVERGAHVPTFERDIGLVFQSYAIWPHMDVFANVAYPLRVQRPRVAAADIKARVMDALRLVGMESYATRPATKLSGGQQQRVAFARALVRRPKLLLLDEPLSNLDAKLREQMRFELQELIARTGVTTLYVTHDQSEALAMSDTVAVMSAGRIVQSGAPREVYGRPVDRTVANFLGSANILRGKVVDAQGGLTEVALDGGASTVQVPSRAVLSRGAPVDVIFRPEDATTHLDPVDGAIECAVERIVFQGGMSECQLRLGPVLLRTVVHPVMGARPGDRAWVAIQPERCILFAA</sequence>
<keyword evidence="6 10" id="KW-0067">ATP-binding</keyword>
<evidence type="ECO:0000256" key="7">
    <source>
        <dbReference type="ARBA" id="ARBA00022967"/>
    </source>
</evidence>
<dbReference type="SUPFAM" id="SSF52540">
    <property type="entry name" value="P-loop containing nucleoside triphosphate hydrolases"/>
    <property type="match status" value="1"/>
</dbReference>
<dbReference type="InterPro" id="IPR017871">
    <property type="entry name" value="ABC_transporter-like_CS"/>
</dbReference>
<dbReference type="PROSITE" id="PS00211">
    <property type="entry name" value="ABC_TRANSPORTER_1"/>
    <property type="match status" value="1"/>
</dbReference>
<dbReference type="InterPro" id="IPR047641">
    <property type="entry name" value="ABC_transpr_MalK/UgpC-like"/>
</dbReference>
<name>A0A512NSC9_9HYPH</name>
<dbReference type="GO" id="GO:0005524">
    <property type="term" value="F:ATP binding"/>
    <property type="evidence" value="ECO:0007669"/>
    <property type="project" value="UniProtKB-KW"/>
</dbReference>
<dbReference type="GO" id="GO:0140359">
    <property type="term" value="F:ABC-type transporter activity"/>
    <property type="evidence" value="ECO:0007669"/>
    <property type="project" value="UniProtKB-ARBA"/>
</dbReference>
<evidence type="ECO:0000256" key="6">
    <source>
        <dbReference type="ARBA" id="ARBA00022840"/>
    </source>
</evidence>
<evidence type="ECO:0000256" key="5">
    <source>
        <dbReference type="ARBA" id="ARBA00022741"/>
    </source>
</evidence>
<accession>A0A512NSC9</accession>